<evidence type="ECO:0000313" key="4">
    <source>
        <dbReference type="EMBL" id="EKX40079.1"/>
    </source>
</evidence>
<evidence type="ECO:0000256" key="2">
    <source>
        <dbReference type="SAM" id="MobiDB-lite"/>
    </source>
</evidence>
<feature type="compositionally biased region" description="Basic and acidic residues" evidence="2">
    <location>
        <begin position="230"/>
        <end position="242"/>
    </location>
</feature>
<dbReference type="EMBL" id="JH993034">
    <property type="protein sequence ID" value="EKX40079.1"/>
    <property type="molecule type" value="Genomic_DNA"/>
</dbReference>
<proteinExistence type="predicted"/>
<dbReference type="AlphaFoldDB" id="L1IW08"/>
<name>L1IW08_GUITC</name>
<feature type="region of interest" description="Disordered" evidence="2">
    <location>
        <begin position="71"/>
        <end position="138"/>
    </location>
</feature>
<feature type="region of interest" description="Disordered" evidence="2">
    <location>
        <begin position="206"/>
        <end position="242"/>
    </location>
</feature>
<sequence length="516" mass="57609">MLLGCSLLAILFIAHGGSGGLKAESELLSGIDGYLINKYGDDEDALKAYENFASLRKKMMQSMLHHYDSRAESSMSNIGDSGGSEKMDFPAADKEDSLLSSGSKSERAASLMDNNKRSMLHDKTEERKHSVDKQPSPTWKSLAKSLYVRKWKPSHEATHASTSIKQGASWSDLSAELKNDIDPNVREERKDLREAKIRAENYLSEKQVDQSASGRAHVTQLSLRKKAKAKNVDLEDSKSENLKRQMANEDKLKARKYVLGIIAKDVPKSLQLAFINNLESKRNDGHGQSLAALNSQMLKLKDEVRRMKDKAQILELQSEVQKLERQQHEASKPVSKMMTVAAAKEGLLKKVRSILQAQFNTLRENIENEIKTVSASDIAEIMREGNATSPFSDSNELKKIEALKGQNAKLTSLPARQEGADTRAKSILTKYKALVKENADLKSEITSIEMKQRDSKNLPTNQDVYKLRHLASKYKLEALKLRENNSKLSAEVFNLQSRQNTPSAAALAAQKDGKRK</sequence>
<gene>
    <name evidence="4" type="ORF">GUITHDRAFT_113817</name>
</gene>
<protein>
    <submittedName>
        <fullName evidence="4 5">Uncharacterized protein</fullName>
    </submittedName>
</protein>
<feature type="compositionally biased region" description="Basic and acidic residues" evidence="2">
    <location>
        <begin position="83"/>
        <end position="97"/>
    </location>
</feature>
<evidence type="ECO:0000313" key="5">
    <source>
        <dbReference type="EnsemblProtists" id="EKX40079"/>
    </source>
</evidence>
<reference evidence="5" key="3">
    <citation type="submission" date="2015-06" db="UniProtKB">
        <authorList>
            <consortium name="EnsemblProtists"/>
        </authorList>
    </citation>
    <scope>IDENTIFICATION</scope>
</reference>
<keyword evidence="3" id="KW-0732">Signal</keyword>
<keyword evidence="1" id="KW-0175">Coiled coil</keyword>
<dbReference type="PaxDb" id="55529-EKX40079"/>
<feature type="coiled-coil region" evidence="1">
    <location>
        <begin position="431"/>
        <end position="491"/>
    </location>
</feature>
<feature type="chain" id="PRO_5008770509" evidence="3">
    <location>
        <begin position="20"/>
        <end position="516"/>
    </location>
</feature>
<dbReference type="Proteomes" id="UP000011087">
    <property type="component" value="Unassembled WGS sequence"/>
</dbReference>
<reference evidence="6" key="2">
    <citation type="submission" date="2012-11" db="EMBL/GenBank/DDBJ databases">
        <authorList>
            <person name="Kuo A."/>
            <person name="Curtis B.A."/>
            <person name="Tanifuji G."/>
            <person name="Burki F."/>
            <person name="Gruber A."/>
            <person name="Irimia M."/>
            <person name="Maruyama S."/>
            <person name="Arias M.C."/>
            <person name="Ball S.G."/>
            <person name="Gile G.H."/>
            <person name="Hirakawa Y."/>
            <person name="Hopkins J.F."/>
            <person name="Rensing S.A."/>
            <person name="Schmutz J."/>
            <person name="Symeonidi A."/>
            <person name="Elias M."/>
            <person name="Eveleigh R.J."/>
            <person name="Herman E.K."/>
            <person name="Klute M.J."/>
            <person name="Nakayama T."/>
            <person name="Obornik M."/>
            <person name="Reyes-Prieto A."/>
            <person name="Armbrust E.V."/>
            <person name="Aves S.J."/>
            <person name="Beiko R.G."/>
            <person name="Coutinho P."/>
            <person name="Dacks J.B."/>
            <person name="Durnford D.G."/>
            <person name="Fast N.M."/>
            <person name="Green B.R."/>
            <person name="Grisdale C."/>
            <person name="Hempe F."/>
            <person name="Henrissat B."/>
            <person name="Hoppner M.P."/>
            <person name="Ishida K.-I."/>
            <person name="Kim E."/>
            <person name="Koreny L."/>
            <person name="Kroth P.G."/>
            <person name="Liu Y."/>
            <person name="Malik S.-B."/>
            <person name="Maier U.G."/>
            <person name="McRose D."/>
            <person name="Mock T."/>
            <person name="Neilson J.A."/>
            <person name="Onodera N.T."/>
            <person name="Poole A.M."/>
            <person name="Pritham E.J."/>
            <person name="Richards T.A."/>
            <person name="Rocap G."/>
            <person name="Roy S.W."/>
            <person name="Sarai C."/>
            <person name="Schaack S."/>
            <person name="Shirato S."/>
            <person name="Slamovits C.H."/>
            <person name="Spencer D.F."/>
            <person name="Suzuki S."/>
            <person name="Worden A.Z."/>
            <person name="Zauner S."/>
            <person name="Barry K."/>
            <person name="Bell C."/>
            <person name="Bharti A.K."/>
            <person name="Crow J.A."/>
            <person name="Grimwood J."/>
            <person name="Kramer R."/>
            <person name="Lindquist E."/>
            <person name="Lucas S."/>
            <person name="Salamov A."/>
            <person name="McFadden G.I."/>
            <person name="Lane C.E."/>
            <person name="Keeling P.J."/>
            <person name="Gray M.W."/>
            <person name="Grigoriev I.V."/>
            <person name="Archibald J.M."/>
        </authorList>
    </citation>
    <scope>NUCLEOTIDE SEQUENCE</scope>
    <source>
        <strain evidence="6">CCMP2712</strain>
    </source>
</reference>
<accession>L1IW08</accession>
<dbReference type="HOGENOM" id="CLU_528368_0_0_1"/>
<feature type="signal peptide" evidence="3">
    <location>
        <begin position="1"/>
        <end position="19"/>
    </location>
</feature>
<evidence type="ECO:0000256" key="1">
    <source>
        <dbReference type="SAM" id="Coils"/>
    </source>
</evidence>
<dbReference type="KEGG" id="gtt:GUITHDRAFT_113817"/>
<feature type="compositionally biased region" description="Basic and acidic residues" evidence="2">
    <location>
        <begin position="114"/>
        <end position="132"/>
    </location>
</feature>
<dbReference type="GeneID" id="17296891"/>
<keyword evidence="6" id="KW-1185">Reference proteome</keyword>
<evidence type="ECO:0000313" key="6">
    <source>
        <dbReference type="Proteomes" id="UP000011087"/>
    </source>
</evidence>
<dbReference type="RefSeq" id="XP_005827059.1">
    <property type="nucleotide sequence ID" value="XM_005827002.1"/>
</dbReference>
<reference evidence="4 6" key="1">
    <citation type="journal article" date="2012" name="Nature">
        <title>Algal genomes reveal evolutionary mosaicism and the fate of nucleomorphs.</title>
        <authorList>
            <consortium name="DOE Joint Genome Institute"/>
            <person name="Curtis B.A."/>
            <person name="Tanifuji G."/>
            <person name="Burki F."/>
            <person name="Gruber A."/>
            <person name="Irimia M."/>
            <person name="Maruyama S."/>
            <person name="Arias M.C."/>
            <person name="Ball S.G."/>
            <person name="Gile G.H."/>
            <person name="Hirakawa Y."/>
            <person name="Hopkins J.F."/>
            <person name="Kuo A."/>
            <person name="Rensing S.A."/>
            <person name="Schmutz J."/>
            <person name="Symeonidi A."/>
            <person name="Elias M."/>
            <person name="Eveleigh R.J."/>
            <person name="Herman E.K."/>
            <person name="Klute M.J."/>
            <person name="Nakayama T."/>
            <person name="Obornik M."/>
            <person name="Reyes-Prieto A."/>
            <person name="Armbrust E.V."/>
            <person name="Aves S.J."/>
            <person name="Beiko R.G."/>
            <person name="Coutinho P."/>
            <person name="Dacks J.B."/>
            <person name="Durnford D.G."/>
            <person name="Fast N.M."/>
            <person name="Green B.R."/>
            <person name="Grisdale C.J."/>
            <person name="Hempel F."/>
            <person name="Henrissat B."/>
            <person name="Hoppner M.P."/>
            <person name="Ishida K."/>
            <person name="Kim E."/>
            <person name="Koreny L."/>
            <person name="Kroth P.G."/>
            <person name="Liu Y."/>
            <person name="Malik S.B."/>
            <person name="Maier U.G."/>
            <person name="McRose D."/>
            <person name="Mock T."/>
            <person name="Neilson J.A."/>
            <person name="Onodera N.T."/>
            <person name="Poole A.M."/>
            <person name="Pritham E.J."/>
            <person name="Richards T.A."/>
            <person name="Rocap G."/>
            <person name="Roy S.W."/>
            <person name="Sarai C."/>
            <person name="Schaack S."/>
            <person name="Shirato S."/>
            <person name="Slamovits C.H."/>
            <person name="Spencer D.F."/>
            <person name="Suzuki S."/>
            <person name="Worden A.Z."/>
            <person name="Zauner S."/>
            <person name="Barry K."/>
            <person name="Bell C."/>
            <person name="Bharti A.K."/>
            <person name="Crow J.A."/>
            <person name="Grimwood J."/>
            <person name="Kramer R."/>
            <person name="Lindquist E."/>
            <person name="Lucas S."/>
            <person name="Salamov A."/>
            <person name="McFadden G.I."/>
            <person name="Lane C.E."/>
            <person name="Keeling P.J."/>
            <person name="Gray M.W."/>
            <person name="Grigoriev I.V."/>
            <person name="Archibald J.M."/>
        </authorList>
    </citation>
    <scope>NUCLEOTIDE SEQUENCE</scope>
    <source>
        <strain evidence="4 6">CCMP2712</strain>
    </source>
</reference>
<evidence type="ECO:0000256" key="3">
    <source>
        <dbReference type="SAM" id="SignalP"/>
    </source>
</evidence>
<dbReference type="EnsemblProtists" id="EKX40079">
    <property type="protein sequence ID" value="EKX40079"/>
    <property type="gene ID" value="GUITHDRAFT_113817"/>
</dbReference>
<feature type="coiled-coil region" evidence="1">
    <location>
        <begin position="290"/>
        <end position="326"/>
    </location>
</feature>
<organism evidence="4">
    <name type="scientific">Guillardia theta (strain CCMP2712)</name>
    <name type="common">Cryptophyte</name>
    <dbReference type="NCBI Taxonomy" id="905079"/>
    <lineage>
        <taxon>Eukaryota</taxon>
        <taxon>Cryptophyceae</taxon>
        <taxon>Pyrenomonadales</taxon>
        <taxon>Geminigeraceae</taxon>
        <taxon>Guillardia</taxon>
    </lineage>
</organism>